<dbReference type="Gene3D" id="1.20.140.10">
    <property type="entry name" value="Butyryl-CoA Dehydrogenase, subunit A, domain 3"/>
    <property type="match status" value="1"/>
</dbReference>
<name>A0A8J3L5Q0_9ACTN</name>
<organism evidence="1 2">
    <name type="scientific">Catellatospora methionotrophica</name>
    <dbReference type="NCBI Taxonomy" id="121620"/>
    <lineage>
        <taxon>Bacteria</taxon>
        <taxon>Bacillati</taxon>
        <taxon>Actinomycetota</taxon>
        <taxon>Actinomycetes</taxon>
        <taxon>Micromonosporales</taxon>
        <taxon>Micromonosporaceae</taxon>
        <taxon>Catellatospora</taxon>
    </lineage>
</organism>
<dbReference type="SUPFAM" id="SSF47203">
    <property type="entry name" value="Acyl-CoA dehydrogenase C-terminal domain-like"/>
    <property type="match status" value="1"/>
</dbReference>
<dbReference type="EMBL" id="BONJ01000002">
    <property type="protein sequence ID" value="GIG12592.1"/>
    <property type="molecule type" value="Genomic_DNA"/>
</dbReference>
<gene>
    <name evidence="1" type="ORF">Cme02nite_09240</name>
</gene>
<evidence type="ECO:0000313" key="1">
    <source>
        <dbReference type="EMBL" id="GIG12592.1"/>
    </source>
</evidence>
<comment type="caution">
    <text evidence="1">The sequence shown here is derived from an EMBL/GenBank/DDBJ whole genome shotgun (WGS) entry which is preliminary data.</text>
</comment>
<proteinExistence type="predicted"/>
<dbReference type="Proteomes" id="UP000660339">
    <property type="component" value="Unassembled WGS sequence"/>
</dbReference>
<dbReference type="GO" id="GO:0016627">
    <property type="term" value="F:oxidoreductase activity, acting on the CH-CH group of donors"/>
    <property type="evidence" value="ECO:0007669"/>
    <property type="project" value="InterPro"/>
</dbReference>
<accession>A0A8J3L5Q0</accession>
<keyword evidence="2" id="KW-1185">Reference proteome</keyword>
<protein>
    <submittedName>
        <fullName evidence="1">Uncharacterized protein</fullName>
    </submittedName>
</protein>
<evidence type="ECO:0000313" key="2">
    <source>
        <dbReference type="Proteomes" id="UP000660339"/>
    </source>
</evidence>
<sequence>MPGLTIHLPAVGGYAHAAAFLQAIRLKAADMAMTVQSSRLPVHWAAPRADAGHRVDLEAGMVTAHASEAAVDCALLAGKGAIG</sequence>
<dbReference type="InterPro" id="IPR036250">
    <property type="entry name" value="AcylCo_DH-like_C"/>
</dbReference>
<dbReference type="RefSeq" id="WP_203671019.1">
    <property type="nucleotide sequence ID" value="NZ_BAAATT010000029.1"/>
</dbReference>
<reference evidence="1" key="1">
    <citation type="submission" date="2021-01" db="EMBL/GenBank/DDBJ databases">
        <title>Whole genome shotgun sequence of Catellatospora methionotrophica NBRC 14553.</title>
        <authorList>
            <person name="Komaki H."/>
            <person name="Tamura T."/>
        </authorList>
    </citation>
    <scope>NUCLEOTIDE SEQUENCE</scope>
    <source>
        <strain evidence="1">NBRC 14553</strain>
    </source>
</reference>
<dbReference type="AlphaFoldDB" id="A0A8J3L5Q0"/>